<evidence type="ECO:0000256" key="4">
    <source>
        <dbReference type="ARBA" id="ARBA00022692"/>
    </source>
</evidence>
<keyword evidence="7" id="KW-0675">Receptor</keyword>
<evidence type="ECO:0000256" key="7">
    <source>
        <dbReference type="ARBA" id="ARBA00023170"/>
    </source>
</evidence>
<evidence type="ECO:0008006" key="11">
    <source>
        <dbReference type="Google" id="ProtNLM"/>
    </source>
</evidence>
<comment type="similarity">
    <text evidence="2">Belongs to the insect chemoreceptor superfamily. Gustatory receptor (GR) family. Gr5a subfamily.</text>
</comment>
<sequence length="309" mass="35757">MENANIFLERTVYYDQFMEPPNTAHINVMARNELFEFKKDSVSESDSFHRAFSKIIIIAQCFGLMPVYGVTAVNASYIRFKWLSVRVIYTGFSLLGIFFMTSLCIMRFFKYGRSFKETQCTVFYGCSLGRMLLFLLLARHWPGLASRWEQVESTLGHYGYSRNLRRKFSLITAAFLSVAFIEHAFSHVRVIRLAVLCAIEDKMDGICTFFFNSFPHVYDYFPCSLWNGLIMFIVNVLCAFAWTYMDLFIILMSVALTDRFRQLNRCLKSVQGKVAGTIVTYELILVQFSGIHADERDSAAHSVARRYCL</sequence>
<dbReference type="PANTHER" id="PTHR21421">
    <property type="entry name" value="GUSTATORY RECEPTOR"/>
    <property type="match status" value="1"/>
</dbReference>
<evidence type="ECO:0000256" key="5">
    <source>
        <dbReference type="ARBA" id="ARBA00022989"/>
    </source>
</evidence>
<organism evidence="9 10">
    <name type="scientific">Periplaneta americana</name>
    <name type="common">American cockroach</name>
    <name type="synonym">Blatta americana</name>
    <dbReference type="NCBI Taxonomy" id="6978"/>
    <lineage>
        <taxon>Eukaryota</taxon>
        <taxon>Metazoa</taxon>
        <taxon>Ecdysozoa</taxon>
        <taxon>Arthropoda</taxon>
        <taxon>Hexapoda</taxon>
        <taxon>Insecta</taxon>
        <taxon>Pterygota</taxon>
        <taxon>Neoptera</taxon>
        <taxon>Polyneoptera</taxon>
        <taxon>Dictyoptera</taxon>
        <taxon>Blattodea</taxon>
        <taxon>Blattoidea</taxon>
        <taxon>Blattidae</taxon>
        <taxon>Blattinae</taxon>
        <taxon>Periplaneta</taxon>
    </lineage>
</organism>
<feature type="transmembrane region" description="Helical" evidence="8">
    <location>
        <begin position="87"/>
        <end position="109"/>
    </location>
</feature>
<feature type="transmembrane region" description="Helical" evidence="8">
    <location>
        <begin position="168"/>
        <end position="186"/>
    </location>
</feature>
<comment type="caution">
    <text evidence="9">The sequence shown here is derived from an EMBL/GenBank/DDBJ whole genome shotgun (WGS) entry which is preliminary data.</text>
</comment>
<evidence type="ECO:0000256" key="3">
    <source>
        <dbReference type="ARBA" id="ARBA00022475"/>
    </source>
</evidence>
<dbReference type="EMBL" id="JAJSOF020000038">
    <property type="protein sequence ID" value="KAJ4427652.1"/>
    <property type="molecule type" value="Genomic_DNA"/>
</dbReference>
<evidence type="ECO:0000313" key="9">
    <source>
        <dbReference type="EMBL" id="KAJ4427652.1"/>
    </source>
</evidence>
<evidence type="ECO:0000256" key="8">
    <source>
        <dbReference type="SAM" id="Phobius"/>
    </source>
</evidence>
<dbReference type="Proteomes" id="UP001148838">
    <property type="component" value="Unassembled WGS sequence"/>
</dbReference>
<accession>A0ABQ8S1A3</accession>
<evidence type="ECO:0000256" key="2">
    <source>
        <dbReference type="ARBA" id="ARBA00005327"/>
    </source>
</evidence>
<keyword evidence="4 8" id="KW-0812">Transmembrane</keyword>
<dbReference type="PANTHER" id="PTHR21421:SF29">
    <property type="entry name" value="GUSTATORY RECEPTOR 5A FOR TREHALOSE-RELATED"/>
    <property type="match status" value="1"/>
</dbReference>
<comment type="subcellular location">
    <subcellularLocation>
        <location evidence="1">Cell membrane</location>
        <topology evidence="1">Multi-pass membrane protein</topology>
    </subcellularLocation>
</comment>
<keyword evidence="10" id="KW-1185">Reference proteome</keyword>
<feature type="transmembrane region" description="Helical" evidence="8">
    <location>
        <begin position="55"/>
        <end position="75"/>
    </location>
</feature>
<evidence type="ECO:0000256" key="6">
    <source>
        <dbReference type="ARBA" id="ARBA00023136"/>
    </source>
</evidence>
<protein>
    <recommendedName>
        <fullName evidence="11">Gustatory receptor</fullName>
    </recommendedName>
</protein>
<evidence type="ECO:0000256" key="1">
    <source>
        <dbReference type="ARBA" id="ARBA00004651"/>
    </source>
</evidence>
<keyword evidence="3" id="KW-1003">Cell membrane</keyword>
<gene>
    <name evidence="9" type="ORF">ANN_25300</name>
</gene>
<dbReference type="InterPro" id="IPR009318">
    <property type="entry name" value="Gustatory_rcpt"/>
</dbReference>
<keyword evidence="5 8" id="KW-1133">Transmembrane helix</keyword>
<proteinExistence type="inferred from homology"/>
<keyword evidence="6 8" id="KW-0472">Membrane</keyword>
<feature type="transmembrane region" description="Helical" evidence="8">
    <location>
        <begin position="229"/>
        <end position="256"/>
    </location>
</feature>
<name>A0ABQ8S1A3_PERAM</name>
<reference evidence="9 10" key="1">
    <citation type="journal article" date="2022" name="Allergy">
        <title>Genome assembly and annotation of Periplaneta americana reveal a comprehensive cockroach allergen profile.</title>
        <authorList>
            <person name="Wang L."/>
            <person name="Xiong Q."/>
            <person name="Saelim N."/>
            <person name="Wang L."/>
            <person name="Nong W."/>
            <person name="Wan A.T."/>
            <person name="Shi M."/>
            <person name="Liu X."/>
            <person name="Cao Q."/>
            <person name="Hui J.H.L."/>
            <person name="Sookrung N."/>
            <person name="Leung T.F."/>
            <person name="Tungtrongchitr A."/>
            <person name="Tsui S.K.W."/>
        </authorList>
    </citation>
    <scope>NUCLEOTIDE SEQUENCE [LARGE SCALE GENOMIC DNA]</scope>
    <source>
        <strain evidence="9">PWHHKU_190912</strain>
    </source>
</reference>
<dbReference type="Pfam" id="PF06151">
    <property type="entry name" value="Trehalose_recp"/>
    <property type="match status" value="1"/>
</dbReference>
<evidence type="ECO:0000313" key="10">
    <source>
        <dbReference type="Proteomes" id="UP001148838"/>
    </source>
</evidence>